<dbReference type="Pfam" id="PF01066">
    <property type="entry name" value="CDP-OH_P_transf"/>
    <property type="match status" value="1"/>
</dbReference>
<dbReference type="GO" id="GO:0016780">
    <property type="term" value="F:phosphotransferase activity, for other substituted phosphate groups"/>
    <property type="evidence" value="ECO:0007669"/>
    <property type="project" value="InterPro"/>
</dbReference>
<evidence type="ECO:0000313" key="7">
    <source>
        <dbReference type="Proteomes" id="UP000325763"/>
    </source>
</evidence>
<dbReference type="KEGG" id="snq:CP978_28900"/>
<dbReference type="InterPro" id="IPR045985">
    <property type="entry name" value="DUF5941"/>
</dbReference>
<keyword evidence="4" id="KW-0812">Transmembrane</keyword>
<dbReference type="GO" id="GO:0008654">
    <property type="term" value="P:phospholipid biosynthetic process"/>
    <property type="evidence" value="ECO:0007669"/>
    <property type="project" value="InterPro"/>
</dbReference>
<evidence type="ECO:0000256" key="1">
    <source>
        <dbReference type="ARBA" id="ARBA00022679"/>
    </source>
</evidence>
<keyword evidence="4" id="KW-0472">Membrane</keyword>
<protein>
    <submittedName>
        <fullName evidence="6">CDP-alcohol phosphatidyltransferase family protein</fullName>
    </submittedName>
</protein>
<dbReference type="RefSeq" id="WP_150478333.1">
    <property type="nucleotide sequence ID" value="NZ_CP023747.1"/>
</dbReference>
<dbReference type="InterPro" id="IPR043130">
    <property type="entry name" value="CDP-OH_PTrfase_TM_dom"/>
</dbReference>
<feature type="transmembrane region" description="Helical" evidence="4">
    <location>
        <begin position="584"/>
        <end position="615"/>
    </location>
</feature>
<reference evidence="6 7" key="1">
    <citation type="submission" date="2017-09" db="EMBL/GenBank/DDBJ databases">
        <title>Streptomyces genome completion.</title>
        <authorList>
            <person name="Lee N."/>
            <person name="Cho B.-K."/>
        </authorList>
    </citation>
    <scope>NUCLEOTIDE SEQUENCE [LARGE SCALE GENOMIC DNA]</scope>
    <source>
        <strain evidence="6 7">ATCC 14899</strain>
    </source>
</reference>
<organism evidence="6 7">
    <name type="scientific">Streptomyces nodosus</name>
    <dbReference type="NCBI Taxonomy" id="40318"/>
    <lineage>
        <taxon>Bacteria</taxon>
        <taxon>Bacillati</taxon>
        <taxon>Actinomycetota</taxon>
        <taxon>Actinomycetes</taxon>
        <taxon>Kitasatosporales</taxon>
        <taxon>Streptomycetaceae</taxon>
        <taxon>Streptomyces</taxon>
    </lineage>
</organism>
<dbReference type="Gene3D" id="1.20.120.1760">
    <property type="match status" value="1"/>
</dbReference>
<name>A0A5P2WFE3_9ACTN</name>
<sequence length="639" mass="65679">MSTAILTGQPVPGSSLEGDLRSLGFDVRVATDAGNAETLVAAVPADQRVAIVDARFVGHPHALRLGLTDPRFPAAAVSGAVTVRPAARQALTRALARETSAASDGAGSGATAAGERPGVATDGAPTGAAPADGTLALTDGAPADSLAERLTAALDADGIPVHRPELGTLVAVVPIDPQARNEARQAVLAVDDEAVRLRGAVKARDGFFTTHCISPYSRYIARWCARRGLTPNQVTTASLLTALIAAGCAATGTRPGFVAAGVLLIVSFVLDCTDGQLARYSLQYSTLGAWLDATFDRAKEYAYYAGLALGAARGGDDVWALALGAMVLQTCRHVVDFSFNEANHDATANTSPTAALSDRLDSVGWTVWIRRMIVLPIGERWAMIAVLTALTTPRITFYVLLIGCAFAAMYTTAGRVLRSLTRKARRTDRAAQALADLADSGPLAQPLAGATGSLARRLPGIATPAVALLGSLAVVATAALTGFGGVWPVLGAVVYTAASGLAVARPLKGALDWLVPPFLRAAEYGTVLVLAAKAGVNGALPAAFGLVAAVAYHHYDTVYRIRGGAGAPPSWLVRAIGGHEGRTLLVTALAALLGAAQFKVALTVLAGYVAVLVIVESVRFWVAAHKGGAPAVHDEGEPA</sequence>
<evidence type="ECO:0000256" key="3">
    <source>
        <dbReference type="SAM" id="MobiDB-lite"/>
    </source>
</evidence>
<dbReference type="EMBL" id="CP023747">
    <property type="protein sequence ID" value="QEV42049.1"/>
    <property type="molecule type" value="Genomic_DNA"/>
</dbReference>
<dbReference type="Proteomes" id="UP000325763">
    <property type="component" value="Chromosome"/>
</dbReference>
<dbReference type="Pfam" id="PF19365">
    <property type="entry name" value="DUF5941"/>
    <property type="match status" value="1"/>
</dbReference>
<keyword evidence="4" id="KW-1133">Transmembrane helix</keyword>
<feature type="transmembrane region" description="Helical" evidence="4">
    <location>
        <begin position="486"/>
        <end position="504"/>
    </location>
</feature>
<dbReference type="InterPro" id="IPR048254">
    <property type="entry name" value="CDP_ALCOHOL_P_TRANSF_CS"/>
</dbReference>
<dbReference type="AlphaFoldDB" id="A0A5P2WFE3"/>
<proteinExistence type="inferred from homology"/>
<dbReference type="PROSITE" id="PS00379">
    <property type="entry name" value="CDP_ALCOHOL_P_TRANSF"/>
    <property type="match status" value="1"/>
</dbReference>
<keyword evidence="1 2" id="KW-0808">Transferase</keyword>
<gene>
    <name evidence="6" type="ORF">CP978_28900</name>
</gene>
<comment type="similarity">
    <text evidence="2">Belongs to the CDP-alcohol phosphatidyltransferase class-I family.</text>
</comment>
<feature type="domain" description="DUF5941" evidence="5">
    <location>
        <begin position="428"/>
        <end position="639"/>
    </location>
</feature>
<dbReference type="GO" id="GO:0016020">
    <property type="term" value="C:membrane"/>
    <property type="evidence" value="ECO:0007669"/>
    <property type="project" value="InterPro"/>
</dbReference>
<feature type="transmembrane region" description="Helical" evidence="4">
    <location>
        <begin position="461"/>
        <end position="480"/>
    </location>
</feature>
<dbReference type="InterPro" id="IPR000462">
    <property type="entry name" value="CDP-OH_P_trans"/>
</dbReference>
<evidence type="ECO:0000256" key="2">
    <source>
        <dbReference type="RuleBase" id="RU003750"/>
    </source>
</evidence>
<feature type="transmembrane region" description="Helical" evidence="4">
    <location>
        <begin position="395"/>
        <end position="417"/>
    </location>
</feature>
<accession>A0A5P2WFE3</accession>
<feature type="region of interest" description="Disordered" evidence="3">
    <location>
        <begin position="98"/>
        <end position="133"/>
    </location>
</feature>
<evidence type="ECO:0000256" key="4">
    <source>
        <dbReference type="SAM" id="Phobius"/>
    </source>
</evidence>
<evidence type="ECO:0000313" key="6">
    <source>
        <dbReference type="EMBL" id="QEV42049.1"/>
    </source>
</evidence>
<evidence type="ECO:0000259" key="5">
    <source>
        <dbReference type="Pfam" id="PF19365"/>
    </source>
</evidence>